<evidence type="ECO:0000256" key="1">
    <source>
        <dbReference type="SAM" id="MobiDB-lite"/>
    </source>
</evidence>
<organism evidence="2 3">
    <name type="scientific">Triparma laevis f. inornata</name>
    <dbReference type="NCBI Taxonomy" id="1714386"/>
    <lineage>
        <taxon>Eukaryota</taxon>
        <taxon>Sar</taxon>
        <taxon>Stramenopiles</taxon>
        <taxon>Ochrophyta</taxon>
        <taxon>Bolidophyceae</taxon>
        <taxon>Parmales</taxon>
        <taxon>Triparmaceae</taxon>
        <taxon>Triparma</taxon>
    </lineage>
</organism>
<dbReference type="EMBL" id="BLQM01000299">
    <property type="protein sequence ID" value="GMH81390.1"/>
    <property type="molecule type" value="Genomic_DNA"/>
</dbReference>
<dbReference type="Proteomes" id="UP001162640">
    <property type="component" value="Unassembled WGS sequence"/>
</dbReference>
<gene>
    <name evidence="2" type="ORF">TL16_g08915</name>
</gene>
<sequence length="671" mass="73415">MPSPLSSTAPAAPPAEEAPATTTTTTNPSPVDPPVVNPPAPVPPTTESTSSDIQPTVNPTPTTTTTESSPSDPPPQVTDVKADPTPTSDSIVKPNPDPVKPNSSPNSKTLPLSTTTTVTTTISTTIKTSVDPTEALPPPSSTPSTSPPKITIRHTGTLYISPSKRQHILTGTWTQLSSPSTNGPFTWKYTLPGDKNLMVLPQRKCDFKGLFKLLSDGKKRKGVEVVENVEKMLFSEVEGEEGEWRIEGKGVNKYGAFLLDGRGKVEKGGEGEMAEMKVTIDKTYYVRDPNELPDVSDSHDVQVCCLRGEMNVSQDTDNFAIITINGKWSSDRLNLLVDPNSLTPDQIVSPFQLIHKSGTPFSRHVYPPEKQVRLAGWFEFWNLGTQSTTKVGENDISFKLVGNKEGGWNVEGRGRNQYGTFFLTGTLDKDRKSIELYKHFPPRPVASKKPDRPRNANLSPPKLPALPLTEPVILLPCTLEEIELEPNSETCKEPIDEATGARLYECYMRGNLTFDPQGCTTKVEGEWCAMKSIFDDPKSRSKFRLGLENTTEMCGGSDKWTGWFGMRQKSGSSKKVMEKQIALKFSPNNSSTGHNVAGCGINDFGRFKIIGSFFPLSSTAGKIELYKWYTQMASPVPIPRKPKVERKKVISPKPKVKSESVGMGMGGGRRA</sequence>
<evidence type="ECO:0000313" key="3">
    <source>
        <dbReference type="Proteomes" id="UP001162640"/>
    </source>
</evidence>
<feature type="compositionally biased region" description="Low complexity" evidence="1">
    <location>
        <begin position="102"/>
        <end position="130"/>
    </location>
</feature>
<feature type="compositionally biased region" description="Low complexity" evidence="1">
    <location>
        <begin position="1"/>
        <end position="29"/>
    </location>
</feature>
<accession>A0A9W7B4K1</accession>
<reference evidence="3" key="1">
    <citation type="journal article" date="2023" name="Commun. Biol.">
        <title>Genome analysis of Parmales, the sister group of diatoms, reveals the evolutionary specialization of diatoms from phago-mixotrophs to photoautotrophs.</title>
        <authorList>
            <person name="Ban H."/>
            <person name="Sato S."/>
            <person name="Yoshikawa S."/>
            <person name="Yamada K."/>
            <person name="Nakamura Y."/>
            <person name="Ichinomiya M."/>
            <person name="Sato N."/>
            <person name="Blanc-Mathieu R."/>
            <person name="Endo H."/>
            <person name="Kuwata A."/>
            <person name="Ogata H."/>
        </authorList>
    </citation>
    <scope>NUCLEOTIDE SEQUENCE [LARGE SCALE GENOMIC DNA]</scope>
</reference>
<dbReference type="PANTHER" id="PTHR36721:SF1">
    <property type="entry name" value="OS04G0446401 PROTEIN"/>
    <property type="match status" value="1"/>
</dbReference>
<dbReference type="AlphaFoldDB" id="A0A9W7B4K1"/>
<comment type="caution">
    <text evidence="2">The sequence shown here is derived from an EMBL/GenBank/DDBJ whole genome shotgun (WGS) entry which is preliminary data.</text>
</comment>
<feature type="region of interest" description="Disordered" evidence="1">
    <location>
        <begin position="1"/>
        <end position="151"/>
    </location>
</feature>
<name>A0A9W7B4K1_9STRA</name>
<evidence type="ECO:0000313" key="2">
    <source>
        <dbReference type="EMBL" id="GMH81390.1"/>
    </source>
</evidence>
<feature type="region of interest" description="Disordered" evidence="1">
    <location>
        <begin position="441"/>
        <end position="462"/>
    </location>
</feature>
<feature type="compositionally biased region" description="Low complexity" evidence="1">
    <location>
        <begin position="45"/>
        <end position="70"/>
    </location>
</feature>
<proteinExistence type="predicted"/>
<dbReference type="PANTHER" id="PTHR36721">
    <property type="entry name" value="PROLINE-RICH FAMILY PROTEIN"/>
    <property type="match status" value="1"/>
</dbReference>
<protein>
    <submittedName>
        <fullName evidence="2">Uncharacterized protein</fullName>
    </submittedName>
</protein>
<feature type="compositionally biased region" description="Pro residues" evidence="1">
    <location>
        <begin position="30"/>
        <end position="44"/>
    </location>
</feature>
<feature type="region of interest" description="Disordered" evidence="1">
    <location>
        <begin position="643"/>
        <end position="671"/>
    </location>
</feature>